<dbReference type="Proteomes" id="UP000799118">
    <property type="component" value="Unassembled WGS sequence"/>
</dbReference>
<keyword evidence="1" id="KW-0175">Coiled coil</keyword>
<feature type="compositionally biased region" description="Gly residues" evidence="2">
    <location>
        <begin position="433"/>
        <end position="445"/>
    </location>
</feature>
<gene>
    <name evidence="3" type="ORF">BT96DRAFT_942210</name>
</gene>
<evidence type="ECO:0000313" key="4">
    <source>
        <dbReference type="Proteomes" id="UP000799118"/>
    </source>
</evidence>
<dbReference type="OrthoDB" id="2800503at2759"/>
<reference evidence="3" key="1">
    <citation type="journal article" date="2019" name="Environ. Microbiol.">
        <title>Fungal ecological strategies reflected in gene transcription - a case study of two litter decomposers.</title>
        <authorList>
            <person name="Barbi F."/>
            <person name="Kohler A."/>
            <person name="Barry K."/>
            <person name="Baskaran P."/>
            <person name="Daum C."/>
            <person name="Fauchery L."/>
            <person name="Ihrmark K."/>
            <person name="Kuo A."/>
            <person name="LaButti K."/>
            <person name="Lipzen A."/>
            <person name="Morin E."/>
            <person name="Grigoriev I.V."/>
            <person name="Henrissat B."/>
            <person name="Lindahl B."/>
            <person name="Martin F."/>
        </authorList>
    </citation>
    <scope>NUCLEOTIDE SEQUENCE</scope>
    <source>
        <strain evidence="3">JB14</strain>
    </source>
</reference>
<sequence>MIEKADQNIKGITPSTTSQSKRKDWELIRAATLVARDTFAAKWDQQAFNNIATRMEERVDMHFQTKGEAGEILQIDEDKLCSRVTRALEKRFDAKLAEMAGAATTLTLSNETTFTQIVADRVQANLREPIEKMERQVEAAFVAAQEVARQCDSLLSEANNTMKAVKEKIKGLSEGLAAANGSSSKNDWADDLVGIEHVVNAGGGVGRVASTLCAPHAQVIRDAKAAFRKVVICESGQHKKDIVEQANKALEGVMDEEAFTGISKPTGNFMSARKIPGGVLVFLSDETISAWIRKGGRIVEWKRKWEGEITATVNTMDVMVEMAPVTENLKSDLMLRKIEEVKFTGEGCNCRRATCVVDALKHTAQQPVTQQKRREVLWRRHADLRYRYFVNDNPKSWESFEEVRREMFDDSWREKLVERDKMWQTSERIGTGRLAGGPRGGGGASGNTQTGGSQPSSQPLASQKAVFARQSMMDVNQQTHWNQEPCTSIRLLIPTIKPNDGKN</sequence>
<evidence type="ECO:0000256" key="2">
    <source>
        <dbReference type="SAM" id="MobiDB-lite"/>
    </source>
</evidence>
<evidence type="ECO:0000256" key="1">
    <source>
        <dbReference type="SAM" id="Coils"/>
    </source>
</evidence>
<proteinExistence type="predicted"/>
<accession>A0A6A4HDE7</accession>
<protein>
    <submittedName>
        <fullName evidence="3">Uncharacterized protein</fullName>
    </submittedName>
</protein>
<organism evidence="3 4">
    <name type="scientific">Gymnopus androsaceus JB14</name>
    <dbReference type="NCBI Taxonomy" id="1447944"/>
    <lineage>
        <taxon>Eukaryota</taxon>
        <taxon>Fungi</taxon>
        <taxon>Dikarya</taxon>
        <taxon>Basidiomycota</taxon>
        <taxon>Agaricomycotina</taxon>
        <taxon>Agaricomycetes</taxon>
        <taxon>Agaricomycetidae</taxon>
        <taxon>Agaricales</taxon>
        <taxon>Marasmiineae</taxon>
        <taxon>Omphalotaceae</taxon>
        <taxon>Gymnopus</taxon>
    </lineage>
</organism>
<name>A0A6A4HDE7_9AGAR</name>
<dbReference type="EMBL" id="ML769525">
    <property type="protein sequence ID" value="KAE9395800.1"/>
    <property type="molecule type" value="Genomic_DNA"/>
</dbReference>
<keyword evidence="4" id="KW-1185">Reference proteome</keyword>
<evidence type="ECO:0000313" key="3">
    <source>
        <dbReference type="EMBL" id="KAE9395800.1"/>
    </source>
</evidence>
<feature type="region of interest" description="Disordered" evidence="2">
    <location>
        <begin position="426"/>
        <end position="465"/>
    </location>
</feature>
<dbReference type="AlphaFoldDB" id="A0A6A4HDE7"/>
<feature type="coiled-coil region" evidence="1">
    <location>
        <begin position="130"/>
        <end position="175"/>
    </location>
</feature>